<organism evidence="3 4">
    <name type="scientific">Lolium multiflorum</name>
    <name type="common">Italian ryegrass</name>
    <name type="synonym">Lolium perenne subsp. multiflorum</name>
    <dbReference type="NCBI Taxonomy" id="4521"/>
    <lineage>
        <taxon>Eukaryota</taxon>
        <taxon>Viridiplantae</taxon>
        <taxon>Streptophyta</taxon>
        <taxon>Embryophyta</taxon>
        <taxon>Tracheophyta</taxon>
        <taxon>Spermatophyta</taxon>
        <taxon>Magnoliopsida</taxon>
        <taxon>Liliopsida</taxon>
        <taxon>Poales</taxon>
        <taxon>Poaceae</taxon>
        <taxon>BOP clade</taxon>
        <taxon>Pooideae</taxon>
        <taxon>Poodae</taxon>
        <taxon>Poeae</taxon>
        <taxon>Poeae Chloroplast Group 2 (Poeae type)</taxon>
        <taxon>Loliodinae</taxon>
        <taxon>Loliinae</taxon>
        <taxon>Lolium</taxon>
    </lineage>
</organism>
<sequence>MATANEKTASGGATSDKASSSESASVVEDVDGLMAKLGLREEDLDDVVFEELPQRTDEATRWLAVGKVHTESNFSHFWFFKNMRTAWDLAKDVKIRVHGDNLFVFQFACLGDWEKVMAGGPWVFRGKTVLLAPYDGFTKPSTIDLNTLLLWIQIHDLPVGYKDLVKTLASKVGEFEAAEPQSFDYTGNYYRARVRIDVRKQLKRAVSIIRNSKRQIFLVKYERLPDWCAVCGFLGHIYKEHGDGVHPPDALIFKDLKADGGWRPSIRPPARGFGRGSGRGGRGGRGSDALKDFDTFNQSFEEGNENEMEEDDQLTNDPNKKRPAPQLQLVGGRQGKFEDLKNKFDPDFSSPSFVPPISSLKRDVKRSRTGVSDAADESHLNKSGSAGLLEGYRRDQ</sequence>
<feature type="region of interest" description="Disordered" evidence="1">
    <location>
        <begin position="1"/>
        <end position="26"/>
    </location>
</feature>
<dbReference type="InterPro" id="IPR025558">
    <property type="entry name" value="DUF4283"/>
</dbReference>
<feature type="compositionally biased region" description="Gly residues" evidence="1">
    <location>
        <begin position="273"/>
        <end position="286"/>
    </location>
</feature>
<feature type="compositionally biased region" description="Basic and acidic residues" evidence="1">
    <location>
        <begin position="335"/>
        <end position="346"/>
    </location>
</feature>
<evidence type="ECO:0000259" key="2">
    <source>
        <dbReference type="Pfam" id="PF14111"/>
    </source>
</evidence>
<evidence type="ECO:0000313" key="3">
    <source>
        <dbReference type="EMBL" id="KAK1677866.1"/>
    </source>
</evidence>
<dbReference type="Pfam" id="PF14111">
    <property type="entry name" value="DUF4283"/>
    <property type="match status" value="1"/>
</dbReference>
<dbReference type="InterPro" id="IPR040256">
    <property type="entry name" value="At4g02000-like"/>
</dbReference>
<comment type="caution">
    <text evidence="3">The sequence shown here is derived from an EMBL/GenBank/DDBJ whole genome shotgun (WGS) entry which is preliminary data.</text>
</comment>
<dbReference type="EMBL" id="JAUUTY010000002">
    <property type="protein sequence ID" value="KAK1677866.1"/>
    <property type="molecule type" value="Genomic_DNA"/>
</dbReference>
<accession>A0AAD8WT47</accession>
<feature type="domain" description="DUF4283" evidence="2">
    <location>
        <begin position="82"/>
        <end position="140"/>
    </location>
</feature>
<feature type="compositionally biased region" description="Polar residues" evidence="1">
    <location>
        <begin position="1"/>
        <end position="13"/>
    </location>
</feature>
<keyword evidence="4" id="KW-1185">Reference proteome</keyword>
<reference evidence="3" key="1">
    <citation type="submission" date="2023-07" db="EMBL/GenBank/DDBJ databases">
        <title>A chromosome-level genome assembly of Lolium multiflorum.</title>
        <authorList>
            <person name="Chen Y."/>
            <person name="Copetti D."/>
            <person name="Kolliker R."/>
            <person name="Studer B."/>
        </authorList>
    </citation>
    <scope>NUCLEOTIDE SEQUENCE</scope>
    <source>
        <strain evidence="3">02402/16</strain>
        <tissue evidence="3">Leaf</tissue>
    </source>
</reference>
<evidence type="ECO:0000256" key="1">
    <source>
        <dbReference type="SAM" id="MobiDB-lite"/>
    </source>
</evidence>
<gene>
    <name evidence="3" type="ORF">QYE76_038714</name>
</gene>
<feature type="compositionally biased region" description="Low complexity" evidence="1">
    <location>
        <begin position="15"/>
        <end position="26"/>
    </location>
</feature>
<proteinExistence type="predicted"/>
<feature type="region of interest" description="Disordered" evidence="1">
    <location>
        <begin position="263"/>
        <end position="396"/>
    </location>
</feature>
<protein>
    <recommendedName>
        <fullName evidence="2">DUF4283 domain-containing protein</fullName>
    </recommendedName>
</protein>
<feature type="compositionally biased region" description="Acidic residues" evidence="1">
    <location>
        <begin position="302"/>
        <end position="314"/>
    </location>
</feature>
<evidence type="ECO:0000313" key="4">
    <source>
        <dbReference type="Proteomes" id="UP001231189"/>
    </source>
</evidence>
<dbReference type="Proteomes" id="UP001231189">
    <property type="component" value="Unassembled WGS sequence"/>
</dbReference>
<dbReference type="AlphaFoldDB" id="A0AAD8WT47"/>
<feature type="compositionally biased region" description="Low complexity" evidence="1">
    <location>
        <begin position="347"/>
        <end position="359"/>
    </location>
</feature>
<dbReference type="PANTHER" id="PTHR31286">
    <property type="entry name" value="GLYCINE-RICH CELL WALL STRUCTURAL PROTEIN 1.8-LIKE"/>
    <property type="match status" value="1"/>
</dbReference>
<dbReference type="PANTHER" id="PTHR31286:SF167">
    <property type="entry name" value="OS09G0268800 PROTEIN"/>
    <property type="match status" value="1"/>
</dbReference>
<name>A0AAD8WT47_LOLMU</name>